<keyword evidence="3" id="KW-1185">Reference proteome</keyword>
<organism evidence="2 3">
    <name type="scientific">Pleurodeles waltl</name>
    <name type="common">Iberian ribbed newt</name>
    <dbReference type="NCBI Taxonomy" id="8319"/>
    <lineage>
        <taxon>Eukaryota</taxon>
        <taxon>Metazoa</taxon>
        <taxon>Chordata</taxon>
        <taxon>Craniata</taxon>
        <taxon>Vertebrata</taxon>
        <taxon>Euteleostomi</taxon>
        <taxon>Amphibia</taxon>
        <taxon>Batrachia</taxon>
        <taxon>Caudata</taxon>
        <taxon>Salamandroidea</taxon>
        <taxon>Salamandridae</taxon>
        <taxon>Pleurodelinae</taxon>
        <taxon>Pleurodeles</taxon>
    </lineage>
</organism>
<name>A0AAV7TJY8_PLEWA</name>
<feature type="region of interest" description="Disordered" evidence="1">
    <location>
        <begin position="12"/>
        <end position="37"/>
    </location>
</feature>
<evidence type="ECO:0000256" key="1">
    <source>
        <dbReference type="SAM" id="MobiDB-lite"/>
    </source>
</evidence>
<proteinExistence type="predicted"/>
<feature type="compositionally biased region" description="Low complexity" evidence="1">
    <location>
        <begin position="25"/>
        <end position="35"/>
    </location>
</feature>
<evidence type="ECO:0000313" key="2">
    <source>
        <dbReference type="EMBL" id="KAJ1176962.1"/>
    </source>
</evidence>
<accession>A0AAV7TJY8</accession>
<dbReference type="AlphaFoldDB" id="A0AAV7TJY8"/>
<gene>
    <name evidence="2" type="ORF">NDU88_002229</name>
</gene>
<sequence length="97" mass="10429">MDGGVVYFQQGEFGTTHSPADRTRATAASSGAAGDLSRHGGLRLCVASPQQVDFYEQLYEEQFGKGGVGDGMEMGMSAYGRDDFECGMEENVLDYDV</sequence>
<dbReference type="Proteomes" id="UP001066276">
    <property type="component" value="Chromosome 3_2"/>
</dbReference>
<evidence type="ECO:0000313" key="3">
    <source>
        <dbReference type="Proteomes" id="UP001066276"/>
    </source>
</evidence>
<reference evidence="2" key="1">
    <citation type="journal article" date="2022" name="bioRxiv">
        <title>Sequencing and chromosome-scale assembly of the giantPleurodeles waltlgenome.</title>
        <authorList>
            <person name="Brown T."/>
            <person name="Elewa A."/>
            <person name="Iarovenko S."/>
            <person name="Subramanian E."/>
            <person name="Araus A.J."/>
            <person name="Petzold A."/>
            <person name="Susuki M."/>
            <person name="Suzuki K.-i.T."/>
            <person name="Hayashi T."/>
            <person name="Toyoda A."/>
            <person name="Oliveira C."/>
            <person name="Osipova E."/>
            <person name="Leigh N.D."/>
            <person name="Simon A."/>
            <person name="Yun M.H."/>
        </authorList>
    </citation>
    <scope>NUCLEOTIDE SEQUENCE</scope>
    <source>
        <strain evidence="2">20211129_DDA</strain>
        <tissue evidence="2">Liver</tissue>
    </source>
</reference>
<protein>
    <submittedName>
        <fullName evidence="2">Uncharacterized protein</fullName>
    </submittedName>
</protein>
<comment type="caution">
    <text evidence="2">The sequence shown here is derived from an EMBL/GenBank/DDBJ whole genome shotgun (WGS) entry which is preliminary data.</text>
</comment>
<dbReference type="EMBL" id="JANPWB010000006">
    <property type="protein sequence ID" value="KAJ1176962.1"/>
    <property type="molecule type" value="Genomic_DNA"/>
</dbReference>